<protein>
    <submittedName>
        <fullName evidence="2">HNH endonuclease</fullName>
    </submittedName>
</protein>
<sequence length="389" mass="46075">MTEHEFLQTASLDALLAAFANAKPFKNGVVIESSYSSSIHAPYELTESIYQRENDKLIRYFGLPFTLVCSRKQCKHHFIISISESLDSFFQQVYRRIQQKRFEENITNDEFERKILLAFWGMRGSIDLKGNFYTLDLLSSVVSVEYLNMLFNLVTNLSDMRQLNFNFRELQEEYVTGKKLRNTQFRINLRYFYNKVGGYLEDVNSYKSDTLKNNKPLILTKKVAQKDKAFVYRIMFYQEKVLGKFKTENEIEQLRKELGFIYNTQIDEKTQRDQSIVQYVRAYFDDECAACKQIYPISDRTFKYRNSERYYLEVHHCISFSADRNCDQIDNLVKLCPACHRALTKGRADEEYQKLLISNIFKNAPKAKEFCLNFVSEEDCINFVYDRLR</sequence>
<feature type="domain" description="HNH nuclease" evidence="1">
    <location>
        <begin position="278"/>
        <end position="341"/>
    </location>
</feature>
<evidence type="ECO:0000313" key="2">
    <source>
        <dbReference type="EMBL" id="VTU09169.1"/>
    </source>
</evidence>
<reference evidence="2 3" key="1">
    <citation type="submission" date="2019-05" db="EMBL/GenBank/DDBJ databases">
        <authorList>
            <consortium name="Pathogen Informatics"/>
        </authorList>
    </citation>
    <scope>NUCLEOTIDE SEQUENCE [LARGE SCALE GENOMIC DNA]</scope>
    <source>
        <strain evidence="2 3">NM319</strain>
    </source>
</reference>
<dbReference type="Pfam" id="PF01844">
    <property type="entry name" value="HNH"/>
    <property type="match status" value="1"/>
</dbReference>
<dbReference type="RefSeq" id="WP_135710872.1">
    <property type="nucleotide sequence ID" value="NZ_CABFKI010000013.1"/>
</dbReference>
<dbReference type="SMART" id="SM00507">
    <property type="entry name" value="HNHc"/>
    <property type="match status" value="1"/>
</dbReference>
<keyword evidence="2" id="KW-0378">Hydrolase</keyword>
<dbReference type="GeneID" id="86156235"/>
<gene>
    <name evidence="2" type="ORF">SAMEA1410922_01865</name>
</gene>
<keyword evidence="3" id="KW-1185">Reference proteome</keyword>
<keyword evidence="2" id="KW-0255">Endonuclease</keyword>
<dbReference type="Proteomes" id="UP000308167">
    <property type="component" value="Unassembled WGS sequence"/>
</dbReference>
<dbReference type="GO" id="GO:0004519">
    <property type="term" value="F:endonuclease activity"/>
    <property type="evidence" value="ECO:0007669"/>
    <property type="project" value="UniProtKB-KW"/>
</dbReference>
<dbReference type="InterPro" id="IPR003615">
    <property type="entry name" value="HNH_nuc"/>
</dbReference>
<keyword evidence="2" id="KW-0540">Nuclease</keyword>
<dbReference type="EMBL" id="CABFKI010000013">
    <property type="protein sequence ID" value="VTU09169.1"/>
    <property type="molecule type" value="Genomic_DNA"/>
</dbReference>
<evidence type="ECO:0000313" key="3">
    <source>
        <dbReference type="Proteomes" id="UP000308167"/>
    </source>
</evidence>
<organism evidence="2 3">
    <name type="scientific">Actinobacillus porcinus</name>
    <dbReference type="NCBI Taxonomy" id="51048"/>
    <lineage>
        <taxon>Bacteria</taxon>
        <taxon>Pseudomonadati</taxon>
        <taxon>Pseudomonadota</taxon>
        <taxon>Gammaproteobacteria</taxon>
        <taxon>Pasteurellales</taxon>
        <taxon>Pasteurellaceae</taxon>
        <taxon>Actinobacillus</taxon>
    </lineage>
</organism>
<proteinExistence type="predicted"/>
<dbReference type="Gene3D" id="1.10.30.50">
    <property type="match status" value="1"/>
</dbReference>
<accession>A0ABY6TLI5</accession>
<dbReference type="InterPro" id="IPR002711">
    <property type="entry name" value="HNH"/>
</dbReference>
<comment type="caution">
    <text evidence="2">The sequence shown here is derived from an EMBL/GenBank/DDBJ whole genome shotgun (WGS) entry which is preliminary data.</text>
</comment>
<dbReference type="CDD" id="cd00085">
    <property type="entry name" value="HNHc"/>
    <property type="match status" value="1"/>
</dbReference>
<name>A0ABY6TLI5_9PAST</name>
<evidence type="ECO:0000259" key="1">
    <source>
        <dbReference type="SMART" id="SM00507"/>
    </source>
</evidence>